<name>A0AA87YYW9_FICCA</name>
<keyword evidence="2" id="KW-1185">Reference proteome</keyword>
<accession>A0AA87YYW9</accession>
<gene>
    <name evidence="1" type="ORF">TIFTF001_001227</name>
</gene>
<evidence type="ECO:0000313" key="2">
    <source>
        <dbReference type="Proteomes" id="UP001187192"/>
    </source>
</evidence>
<dbReference type="EMBL" id="BTGU01000001">
    <property type="protein sequence ID" value="GMN26182.1"/>
    <property type="molecule type" value="Genomic_DNA"/>
</dbReference>
<reference evidence="1" key="1">
    <citation type="submission" date="2023-07" db="EMBL/GenBank/DDBJ databases">
        <title>draft genome sequence of fig (Ficus carica).</title>
        <authorList>
            <person name="Takahashi T."/>
            <person name="Nishimura K."/>
        </authorList>
    </citation>
    <scope>NUCLEOTIDE SEQUENCE</scope>
</reference>
<protein>
    <submittedName>
        <fullName evidence="1">Uncharacterized protein</fullName>
    </submittedName>
</protein>
<dbReference type="Proteomes" id="UP001187192">
    <property type="component" value="Unassembled WGS sequence"/>
</dbReference>
<dbReference type="AlphaFoldDB" id="A0AA87YYW9"/>
<sequence length="76" mass="8290">MSTSILAKTTRKNITCDRIIGGGDDDNNNNNKTLPLEGGGGAEEGICSPTCVFREFIRIFLIQVPSDPFPPSMRVY</sequence>
<organism evidence="1 2">
    <name type="scientific">Ficus carica</name>
    <name type="common">Common fig</name>
    <dbReference type="NCBI Taxonomy" id="3494"/>
    <lineage>
        <taxon>Eukaryota</taxon>
        <taxon>Viridiplantae</taxon>
        <taxon>Streptophyta</taxon>
        <taxon>Embryophyta</taxon>
        <taxon>Tracheophyta</taxon>
        <taxon>Spermatophyta</taxon>
        <taxon>Magnoliopsida</taxon>
        <taxon>eudicotyledons</taxon>
        <taxon>Gunneridae</taxon>
        <taxon>Pentapetalae</taxon>
        <taxon>rosids</taxon>
        <taxon>fabids</taxon>
        <taxon>Rosales</taxon>
        <taxon>Moraceae</taxon>
        <taxon>Ficeae</taxon>
        <taxon>Ficus</taxon>
    </lineage>
</organism>
<comment type="caution">
    <text evidence="1">The sequence shown here is derived from an EMBL/GenBank/DDBJ whole genome shotgun (WGS) entry which is preliminary data.</text>
</comment>
<evidence type="ECO:0000313" key="1">
    <source>
        <dbReference type="EMBL" id="GMN26182.1"/>
    </source>
</evidence>
<proteinExistence type="predicted"/>